<dbReference type="SMART" id="SM00342">
    <property type="entry name" value="HTH_ARAC"/>
    <property type="match status" value="1"/>
</dbReference>
<dbReference type="InterPro" id="IPR046532">
    <property type="entry name" value="DUF6597"/>
</dbReference>
<dbReference type="PROSITE" id="PS01124">
    <property type="entry name" value="HTH_ARAC_FAMILY_2"/>
    <property type="match status" value="1"/>
</dbReference>
<evidence type="ECO:0000313" key="5">
    <source>
        <dbReference type="EMBL" id="KRG48070.1"/>
    </source>
</evidence>
<sequence>MPSLPRYREVAPPAAWRHQVRRLWRYRAGDAPAPPTRILPDGCIDLIWDGSALFVAGPDRTAAMAAIAPGCRLTGVRLAPGAAHGLFGAPMEALAGQRVDLRTLWGSRADGLEDRLRDAGTSSAHLLLDAVAQRAAVPDRRMAWLFARLSAGDAPRLPRLASELGTSERALRRHCLVHFGYGPKTLDRILRLQRLLALAPRSASLTDAALAAGYADAAHLVHDARDLTRLSPTELVREHGR</sequence>
<dbReference type="Pfam" id="PF20240">
    <property type="entry name" value="DUF6597"/>
    <property type="match status" value="1"/>
</dbReference>
<name>A0A0R0ASB6_9GAMM</name>
<evidence type="ECO:0000256" key="3">
    <source>
        <dbReference type="ARBA" id="ARBA00023163"/>
    </source>
</evidence>
<dbReference type="PANTHER" id="PTHR46796:SF15">
    <property type="entry name" value="BLL1074 PROTEIN"/>
    <property type="match status" value="1"/>
</dbReference>
<keyword evidence="6" id="KW-1185">Reference proteome</keyword>
<dbReference type="STRING" id="676599.ARC20_17445"/>
<dbReference type="Pfam" id="PF12833">
    <property type="entry name" value="HTH_18"/>
    <property type="match status" value="1"/>
</dbReference>
<organism evidence="5 6">
    <name type="scientific">Stenotrophomonas panacihumi</name>
    <dbReference type="NCBI Taxonomy" id="676599"/>
    <lineage>
        <taxon>Bacteria</taxon>
        <taxon>Pseudomonadati</taxon>
        <taxon>Pseudomonadota</taxon>
        <taxon>Gammaproteobacteria</taxon>
        <taxon>Lysobacterales</taxon>
        <taxon>Lysobacteraceae</taxon>
        <taxon>Stenotrophomonas</taxon>
    </lineage>
</organism>
<dbReference type="Proteomes" id="UP000051802">
    <property type="component" value="Unassembled WGS sequence"/>
</dbReference>
<keyword evidence="1" id="KW-0805">Transcription regulation</keyword>
<protein>
    <recommendedName>
        <fullName evidence="4">HTH araC/xylS-type domain-containing protein</fullName>
    </recommendedName>
</protein>
<dbReference type="GO" id="GO:0043565">
    <property type="term" value="F:sequence-specific DNA binding"/>
    <property type="evidence" value="ECO:0007669"/>
    <property type="project" value="InterPro"/>
</dbReference>
<dbReference type="EMBL" id="LLXU01000019">
    <property type="protein sequence ID" value="KRG48070.1"/>
    <property type="molecule type" value="Genomic_DNA"/>
</dbReference>
<dbReference type="PROSITE" id="PS00041">
    <property type="entry name" value="HTH_ARAC_FAMILY_1"/>
    <property type="match status" value="1"/>
</dbReference>
<accession>A0A0R0ASB6</accession>
<evidence type="ECO:0000256" key="2">
    <source>
        <dbReference type="ARBA" id="ARBA00023125"/>
    </source>
</evidence>
<evidence type="ECO:0000259" key="4">
    <source>
        <dbReference type="PROSITE" id="PS01124"/>
    </source>
</evidence>
<evidence type="ECO:0000313" key="6">
    <source>
        <dbReference type="Proteomes" id="UP000051802"/>
    </source>
</evidence>
<dbReference type="InterPro" id="IPR018062">
    <property type="entry name" value="HTH_AraC-typ_CS"/>
</dbReference>
<keyword evidence="3" id="KW-0804">Transcription</keyword>
<feature type="domain" description="HTH araC/xylS-type" evidence="4">
    <location>
        <begin position="139"/>
        <end position="238"/>
    </location>
</feature>
<dbReference type="OrthoDB" id="9815799at2"/>
<dbReference type="InterPro" id="IPR050204">
    <property type="entry name" value="AraC_XylS_family_regulators"/>
</dbReference>
<dbReference type="PANTHER" id="PTHR46796">
    <property type="entry name" value="HTH-TYPE TRANSCRIPTIONAL ACTIVATOR RHAS-RELATED"/>
    <property type="match status" value="1"/>
</dbReference>
<dbReference type="RefSeq" id="WP_057642921.1">
    <property type="nucleotide sequence ID" value="NZ_PZOY01000009.1"/>
</dbReference>
<proteinExistence type="predicted"/>
<keyword evidence="2" id="KW-0238">DNA-binding</keyword>
<gene>
    <name evidence="5" type="ORF">ARC20_17445</name>
</gene>
<dbReference type="AlphaFoldDB" id="A0A0R0ASB6"/>
<comment type="caution">
    <text evidence="5">The sequence shown here is derived from an EMBL/GenBank/DDBJ whole genome shotgun (WGS) entry which is preliminary data.</text>
</comment>
<dbReference type="GO" id="GO:0003700">
    <property type="term" value="F:DNA-binding transcription factor activity"/>
    <property type="evidence" value="ECO:0007669"/>
    <property type="project" value="InterPro"/>
</dbReference>
<evidence type="ECO:0000256" key="1">
    <source>
        <dbReference type="ARBA" id="ARBA00023015"/>
    </source>
</evidence>
<dbReference type="InterPro" id="IPR018060">
    <property type="entry name" value="HTH_AraC"/>
</dbReference>
<dbReference type="Gene3D" id="1.10.10.60">
    <property type="entry name" value="Homeodomain-like"/>
    <property type="match status" value="1"/>
</dbReference>
<reference evidence="5 6" key="1">
    <citation type="submission" date="2015-10" db="EMBL/GenBank/DDBJ databases">
        <title>Genome sequencing and analysis of members of genus Stenotrophomonas.</title>
        <authorList>
            <person name="Patil P.P."/>
            <person name="Midha S."/>
            <person name="Patil P.B."/>
        </authorList>
    </citation>
    <scope>NUCLEOTIDE SEQUENCE [LARGE SCALE GENOMIC DNA]</scope>
    <source>
        <strain evidence="5 6">JCM 16536</strain>
    </source>
</reference>